<dbReference type="GO" id="GO:0030496">
    <property type="term" value="C:midbody"/>
    <property type="evidence" value="ECO:0007669"/>
    <property type="project" value="UniProtKB-SubCell"/>
</dbReference>
<dbReference type="PANTHER" id="PTHR15192">
    <property type="entry name" value="PROTEIN CBG05349"/>
    <property type="match status" value="1"/>
</dbReference>
<keyword evidence="7" id="KW-0521">NADP</keyword>
<dbReference type="Proteomes" id="UP000646548">
    <property type="component" value="Unassembled WGS sequence"/>
</dbReference>
<dbReference type="PANTHER" id="PTHR15192:SF15">
    <property type="entry name" value="OXIDATIVE STRESS-INDUCED GROWTH INHIBITOR 1"/>
    <property type="match status" value="1"/>
</dbReference>
<evidence type="ECO:0000256" key="9">
    <source>
        <dbReference type="ARBA" id="ARBA00023033"/>
    </source>
</evidence>
<organism evidence="15 16">
    <name type="scientific">Oryzias melastigma</name>
    <name type="common">Marine medaka</name>
    <dbReference type="NCBI Taxonomy" id="30732"/>
    <lineage>
        <taxon>Eukaryota</taxon>
        <taxon>Metazoa</taxon>
        <taxon>Chordata</taxon>
        <taxon>Craniata</taxon>
        <taxon>Vertebrata</taxon>
        <taxon>Euteleostomi</taxon>
        <taxon>Actinopterygii</taxon>
        <taxon>Neopterygii</taxon>
        <taxon>Teleostei</taxon>
        <taxon>Neoteleostei</taxon>
        <taxon>Acanthomorphata</taxon>
        <taxon>Ovalentaria</taxon>
        <taxon>Atherinomorphae</taxon>
        <taxon>Beloniformes</taxon>
        <taxon>Adrianichthyidae</taxon>
        <taxon>Oryziinae</taxon>
        <taxon>Oryzias</taxon>
    </lineage>
</organism>
<evidence type="ECO:0000256" key="8">
    <source>
        <dbReference type="ARBA" id="ARBA00023002"/>
    </source>
</evidence>
<name>A0A834CD93_ORYME</name>
<dbReference type="SUPFAM" id="SSF51905">
    <property type="entry name" value="FAD/NAD(P)-binding domain"/>
    <property type="match status" value="1"/>
</dbReference>
<keyword evidence="9" id="KW-0503">Monooxygenase</keyword>
<comment type="function">
    <text evidence="13">Monooxygenase catalytic activity. Involved in regulation of cytokinesis; promotes RHOA activity, probably acting locally at the midbody in late cytokinesis. Monooxygenase activity is involved in stabilizing transient structures between daughter cells, termed intercellular bridges, before abscission. Regulates differentiation and proliferation through the regulation of cell death.</text>
</comment>
<dbReference type="InterPro" id="IPR029731">
    <property type="entry name" value="OSGIN1/2"/>
</dbReference>
<keyword evidence="4" id="KW-0285">Flavoprotein</keyword>
<dbReference type="AlphaFoldDB" id="A0A834CD93"/>
<dbReference type="PRINTS" id="PR00368">
    <property type="entry name" value="FADPNR"/>
</dbReference>
<protein>
    <recommendedName>
        <fullName evidence="12">Oxidative stress-induced growth inhibitor 1</fullName>
    </recommendedName>
</protein>
<keyword evidence="8" id="KW-0560">Oxidoreductase</keyword>
<evidence type="ECO:0000256" key="10">
    <source>
        <dbReference type="ARBA" id="ARBA00053031"/>
    </source>
</evidence>
<evidence type="ECO:0000256" key="13">
    <source>
        <dbReference type="ARBA" id="ARBA00093330"/>
    </source>
</evidence>
<proteinExistence type="inferred from homology"/>
<feature type="region of interest" description="Disordered" evidence="14">
    <location>
        <begin position="405"/>
        <end position="436"/>
    </location>
</feature>
<evidence type="ECO:0000313" key="15">
    <source>
        <dbReference type="EMBL" id="KAF6727360.1"/>
    </source>
</evidence>
<keyword evidence="6" id="KW-0274">FAD</keyword>
<gene>
    <name evidence="15" type="ORF">FQA47_005273</name>
</gene>
<evidence type="ECO:0000256" key="11">
    <source>
        <dbReference type="ARBA" id="ARBA00061663"/>
    </source>
</evidence>
<keyword evidence="2" id="KW-0597">Phosphoprotein</keyword>
<feature type="compositionally biased region" description="Low complexity" evidence="14">
    <location>
        <begin position="427"/>
        <end position="436"/>
    </location>
</feature>
<evidence type="ECO:0000256" key="14">
    <source>
        <dbReference type="SAM" id="MobiDB-lite"/>
    </source>
</evidence>
<dbReference type="GO" id="GO:0008083">
    <property type="term" value="F:growth factor activity"/>
    <property type="evidence" value="ECO:0007669"/>
    <property type="project" value="TreeGrafter"/>
</dbReference>
<keyword evidence="3" id="KW-0341">Growth regulation</keyword>
<comment type="caution">
    <text evidence="15">The sequence shown here is derived from an EMBL/GenBank/DDBJ whole genome shotgun (WGS) entry which is preliminary data.</text>
</comment>
<evidence type="ECO:0000256" key="12">
    <source>
        <dbReference type="ARBA" id="ARBA00070803"/>
    </source>
</evidence>
<dbReference type="InterPro" id="IPR036188">
    <property type="entry name" value="FAD/NAD-bd_sf"/>
</dbReference>
<dbReference type="GO" id="GO:0004497">
    <property type="term" value="F:monooxygenase activity"/>
    <property type="evidence" value="ECO:0007669"/>
    <property type="project" value="UniProtKB-KW"/>
</dbReference>
<evidence type="ECO:0000256" key="1">
    <source>
        <dbReference type="ARBA" id="ARBA00004214"/>
    </source>
</evidence>
<evidence type="ECO:0000256" key="2">
    <source>
        <dbReference type="ARBA" id="ARBA00022553"/>
    </source>
</evidence>
<evidence type="ECO:0000256" key="3">
    <source>
        <dbReference type="ARBA" id="ARBA00022604"/>
    </source>
</evidence>
<evidence type="ECO:0000256" key="6">
    <source>
        <dbReference type="ARBA" id="ARBA00022827"/>
    </source>
</evidence>
<dbReference type="GO" id="GO:0030308">
    <property type="term" value="P:negative regulation of cell growth"/>
    <property type="evidence" value="ECO:0007669"/>
    <property type="project" value="TreeGrafter"/>
</dbReference>
<evidence type="ECO:0000256" key="5">
    <source>
        <dbReference type="ARBA" id="ARBA00022782"/>
    </source>
</evidence>
<comment type="subcellular location">
    <subcellularLocation>
        <location evidence="1">Midbody</location>
    </subcellularLocation>
</comment>
<dbReference type="EMBL" id="WKFB01000306">
    <property type="protein sequence ID" value="KAF6727360.1"/>
    <property type="molecule type" value="Genomic_DNA"/>
</dbReference>
<evidence type="ECO:0000256" key="4">
    <source>
        <dbReference type="ARBA" id="ARBA00022630"/>
    </source>
</evidence>
<reference evidence="15" key="1">
    <citation type="journal article" name="BMC Genomics">
        <title>Long-read sequencing and de novo genome assembly of marine medaka (Oryzias melastigma).</title>
        <authorList>
            <person name="Liang P."/>
            <person name="Saqib H.S.A."/>
            <person name="Ni X."/>
            <person name="Shen Y."/>
        </authorList>
    </citation>
    <scope>NUCLEOTIDE SEQUENCE</scope>
    <source>
        <strain evidence="15">Bigg-433</strain>
    </source>
</reference>
<comment type="cofactor">
    <cofactor evidence="10">
        <name>NADPH</name>
        <dbReference type="ChEBI" id="CHEBI:57783"/>
    </cofactor>
</comment>
<sequence length="580" mass="63649">MCGRTDAERPAAAAFTHRQRPARFFRRRNADRAPPHFRTMELHDKELQAGETLPVVIIGNGPSGICLSYLLSGHTPYLLPNSWHPNPLLHSKLGEQPHLSLLEQVPVSPQFSHSHEKVAASRAFPPQDLEYLCEGLEGRSSNPVAVLFDSLLLPDSDFGLEHTSPLEWRYEPERAVPHLVLGKGPPGGAWHAMEGSMLTLSLANWMELPGLKLKDWMRDKRRNLRNDRATPAEIASYYQHYVSQMSLEQNFACGTTVTLVTRQPDSGDGAPPCWRVSGLQRREGEVLGDGTSVSEEVPFSLLAHNVVLATGTHDIPARLGVDGESLPFVCHSFWELEAAICRGELDQSSDPVLIVGAGLTAADAVLAAHHLGTPVYHVFRRSVTDPALIFNQLPKLLYPEYHKVHQMMTQQQHRPPSLHEDAQNPPSSSSSSTASSSYSGYLSFPRHKVLRFQPDRKCVLESDSGLRSVVQVSKVLVLIGAHPNLSFLDDRGRSLSIDPAEPVSCRRNPIDVDPFTNRVVAAGGPGMYAMGPLVGENFVRFLKGGALAIASDLAKGQGEARDGGEAVLPRRKWLETSALV</sequence>
<evidence type="ECO:0000256" key="7">
    <source>
        <dbReference type="ARBA" id="ARBA00022857"/>
    </source>
</evidence>
<dbReference type="Gene3D" id="3.50.50.60">
    <property type="entry name" value="FAD/NAD(P)-binding domain"/>
    <property type="match status" value="1"/>
</dbReference>
<dbReference type="GO" id="GO:0030154">
    <property type="term" value="P:cell differentiation"/>
    <property type="evidence" value="ECO:0007669"/>
    <property type="project" value="UniProtKB-KW"/>
</dbReference>
<comment type="similarity">
    <text evidence="11">Belongs to the OKL38 family.</text>
</comment>
<dbReference type="FunFam" id="3.50.50.60:FF:000152">
    <property type="entry name" value="Oxidative stress-induced growth inhibitor 1"/>
    <property type="match status" value="1"/>
</dbReference>
<evidence type="ECO:0000313" key="16">
    <source>
        <dbReference type="Proteomes" id="UP000646548"/>
    </source>
</evidence>
<keyword evidence="5" id="KW-0221">Differentiation</keyword>
<accession>A0A834CD93</accession>